<keyword evidence="3" id="KW-1185">Reference proteome</keyword>
<evidence type="ECO:0000313" key="2">
    <source>
        <dbReference type="EMBL" id="EFP06667.1"/>
    </source>
</evidence>
<evidence type="ECO:0000256" key="1">
    <source>
        <dbReference type="SAM" id="MobiDB-lite"/>
    </source>
</evidence>
<sequence>MPSSSARINKAPQQPSTVPRDLIKRMVKLSLAKQKKLSESKTSRLLTYTLNKNHCSRIKRKVENWRKALKASAAPRNSEVDKKPQLSPLAIMYPKVAKPAKKPQPIPLVMPNPIPTRSRRPTWLSPLCQISNCPIWFASPSKFPPCYVVLPNPIRWR</sequence>
<accession>E3MPV8</accession>
<proteinExistence type="predicted"/>
<dbReference type="CTD" id="9813570"/>
<dbReference type="HOGENOM" id="CLU_1679579_0_0_1"/>
<reference evidence="2" key="1">
    <citation type="submission" date="2007-07" db="EMBL/GenBank/DDBJ databases">
        <title>PCAP assembly of the Caenorhabditis remanei genome.</title>
        <authorList>
            <consortium name="The Caenorhabditis remanei Sequencing Consortium"/>
            <person name="Wilson R.K."/>
        </authorList>
    </citation>
    <scope>NUCLEOTIDE SEQUENCE [LARGE SCALE GENOMIC DNA]</scope>
    <source>
        <strain evidence="2">PB4641</strain>
    </source>
</reference>
<dbReference type="AlphaFoldDB" id="E3MPV8"/>
<protein>
    <submittedName>
        <fullName evidence="2">Uncharacterized protein</fullName>
    </submittedName>
</protein>
<dbReference type="Proteomes" id="UP000008281">
    <property type="component" value="Unassembled WGS sequence"/>
</dbReference>
<dbReference type="RefSeq" id="XP_003101804.2">
    <property type="nucleotide sequence ID" value="XM_003101756.2"/>
</dbReference>
<evidence type="ECO:0000313" key="3">
    <source>
        <dbReference type="Proteomes" id="UP000008281"/>
    </source>
</evidence>
<name>E3MPV8_CAERE</name>
<dbReference type="InParanoid" id="E3MPV8"/>
<feature type="compositionally biased region" description="Polar residues" evidence="1">
    <location>
        <begin position="1"/>
        <end position="17"/>
    </location>
</feature>
<dbReference type="GeneID" id="9813570"/>
<feature type="region of interest" description="Disordered" evidence="1">
    <location>
        <begin position="1"/>
        <end position="21"/>
    </location>
</feature>
<dbReference type="EMBL" id="DS268464">
    <property type="protein sequence ID" value="EFP06667.1"/>
    <property type="molecule type" value="Genomic_DNA"/>
</dbReference>
<organism evidence="3">
    <name type="scientific">Caenorhabditis remanei</name>
    <name type="common">Caenorhabditis vulgaris</name>
    <dbReference type="NCBI Taxonomy" id="31234"/>
    <lineage>
        <taxon>Eukaryota</taxon>
        <taxon>Metazoa</taxon>
        <taxon>Ecdysozoa</taxon>
        <taxon>Nematoda</taxon>
        <taxon>Chromadorea</taxon>
        <taxon>Rhabditida</taxon>
        <taxon>Rhabditina</taxon>
        <taxon>Rhabditomorpha</taxon>
        <taxon>Rhabditoidea</taxon>
        <taxon>Rhabditidae</taxon>
        <taxon>Peloderinae</taxon>
        <taxon>Caenorhabditis</taxon>
    </lineage>
</organism>
<gene>
    <name evidence="2" type="ORF">CRE_12033</name>
</gene>
<dbReference type="KEGG" id="crq:GCK72_004183"/>